<sequence>MNKKRWMVFLFSALILLAACGKSDNAAEPTSDKGKDAAVETAAEETQNLQLLKDQSAGEYLADSKGMTLYYFKKDEEEKSHCSGECLEKWPPFTESNFEVPAGFEKEDFGTITREDNGQQQVTYKGYPLYYFAGDKQEGDLKGQGVKSVWYIINKNTTFQ</sequence>
<dbReference type="GO" id="GO:0043448">
    <property type="term" value="P:alkane catabolic process"/>
    <property type="evidence" value="ECO:0007669"/>
    <property type="project" value="TreeGrafter"/>
</dbReference>
<evidence type="ECO:0000256" key="1">
    <source>
        <dbReference type="SAM" id="SignalP"/>
    </source>
</evidence>
<comment type="caution">
    <text evidence="2">The sequence shown here is derived from an EMBL/GenBank/DDBJ whole genome shotgun (WGS) entry which is preliminary data.</text>
</comment>
<gene>
    <name evidence="2" type="ORF">A8F95_07305</name>
</gene>
<dbReference type="PANTHER" id="PTHR39335:SF1">
    <property type="entry name" value="BLL4220 PROTEIN"/>
    <property type="match status" value="1"/>
</dbReference>
<name>A0A1B9AT22_9BACI</name>
<feature type="signal peptide" evidence="1">
    <location>
        <begin position="1"/>
        <end position="26"/>
    </location>
</feature>
<organism evidence="2 3">
    <name type="scientific">Pseudobacillus wudalianchiensis</name>
    <dbReference type="NCBI Taxonomy" id="1743143"/>
    <lineage>
        <taxon>Bacteria</taxon>
        <taxon>Bacillati</taxon>
        <taxon>Bacillota</taxon>
        <taxon>Bacilli</taxon>
        <taxon>Bacillales</taxon>
        <taxon>Bacillaceae</taxon>
        <taxon>Pseudobacillus</taxon>
    </lineage>
</organism>
<dbReference type="PANTHER" id="PTHR39335">
    <property type="entry name" value="BLL4220 PROTEIN"/>
    <property type="match status" value="1"/>
</dbReference>
<accession>A0A1B9AT22</accession>
<dbReference type="InterPro" id="IPR005297">
    <property type="entry name" value="Lipoprotein_repeat"/>
</dbReference>
<proteinExistence type="predicted"/>
<evidence type="ECO:0008006" key="4">
    <source>
        <dbReference type="Google" id="ProtNLM"/>
    </source>
</evidence>
<feature type="chain" id="PRO_5038785458" description="Lipoprotein" evidence="1">
    <location>
        <begin position="27"/>
        <end position="160"/>
    </location>
</feature>
<keyword evidence="1" id="KW-0732">Signal</keyword>
<evidence type="ECO:0000313" key="2">
    <source>
        <dbReference type="EMBL" id="OCA87075.1"/>
    </source>
</evidence>
<dbReference type="Pfam" id="PF03640">
    <property type="entry name" value="Lipoprotein_15"/>
    <property type="match status" value="2"/>
</dbReference>
<dbReference type="EMBL" id="MAYT01000023">
    <property type="protein sequence ID" value="OCA87075.1"/>
    <property type="molecule type" value="Genomic_DNA"/>
</dbReference>
<reference evidence="3" key="1">
    <citation type="submission" date="2016-05" db="EMBL/GenBank/DDBJ databases">
        <authorList>
            <person name="Liu B."/>
            <person name="Wang J."/>
            <person name="Zhu Y."/>
            <person name="Liu G."/>
            <person name="Chen Q."/>
            <person name="Chen Z."/>
            <person name="Lan J."/>
            <person name="Che J."/>
            <person name="Ge C."/>
            <person name="Shi H."/>
            <person name="Pan Z."/>
            <person name="Liu X."/>
        </authorList>
    </citation>
    <scope>NUCLEOTIDE SEQUENCE [LARGE SCALE GENOMIC DNA]</scope>
    <source>
        <strain evidence="3">FJAT-27215</strain>
    </source>
</reference>
<evidence type="ECO:0000313" key="3">
    <source>
        <dbReference type="Proteomes" id="UP000092578"/>
    </source>
</evidence>
<dbReference type="PROSITE" id="PS51257">
    <property type="entry name" value="PROKAR_LIPOPROTEIN"/>
    <property type="match status" value="1"/>
</dbReference>
<dbReference type="Proteomes" id="UP000092578">
    <property type="component" value="Unassembled WGS sequence"/>
</dbReference>
<protein>
    <recommendedName>
        <fullName evidence="4">Lipoprotein</fullName>
    </recommendedName>
</protein>
<dbReference type="AlphaFoldDB" id="A0A1B9AT22"/>
<dbReference type="RefSeq" id="WP_065410531.1">
    <property type="nucleotide sequence ID" value="NZ_MAYT01000023.1"/>
</dbReference>
<keyword evidence="3" id="KW-1185">Reference proteome</keyword>